<dbReference type="InterPro" id="IPR013325">
    <property type="entry name" value="RNA_pol_sigma_r2"/>
</dbReference>
<dbReference type="NCBIfam" id="TIGR02937">
    <property type="entry name" value="sigma70-ECF"/>
    <property type="match status" value="1"/>
</dbReference>
<dbReference type="SUPFAM" id="SSF88659">
    <property type="entry name" value="Sigma3 and sigma4 domains of RNA polymerase sigma factors"/>
    <property type="match status" value="1"/>
</dbReference>
<dbReference type="InterPro" id="IPR013249">
    <property type="entry name" value="RNA_pol_sigma70_r4_t2"/>
</dbReference>
<evidence type="ECO:0000256" key="4">
    <source>
        <dbReference type="ARBA" id="ARBA00023163"/>
    </source>
</evidence>
<comment type="similarity">
    <text evidence="1">Belongs to the sigma-70 factor family. ECF subfamily.</text>
</comment>
<dbReference type="RefSeq" id="WP_161389295.1">
    <property type="nucleotide sequence ID" value="NZ_JBHSCP010000001.1"/>
</dbReference>
<dbReference type="SUPFAM" id="SSF88946">
    <property type="entry name" value="Sigma2 domain of RNA polymerase sigma factors"/>
    <property type="match status" value="1"/>
</dbReference>
<keyword evidence="4" id="KW-0804">Transcription</keyword>
<gene>
    <name evidence="6" type="ORF">GRI97_01020</name>
</gene>
<feature type="domain" description="RNA polymerase sigma factor 70 region 4 type 2" evidence="5">
    <location>
        <begin position="110"/>
        <end position="159"/>
    </location>
</feature>
<keyword evidence="3" id="KW-0731">Sigma factor</keyword>
<dbReference type="PANTHER" id="PTHR43133">
    <property type="entry name" value="RNA POLYMERASE ECF-TYPE SIGMA FACTO"/>
    <property type="match status" value="1"/>
</dbReference>
<organism evidence="6 7">
    <name type="scientific">Croceibacterium xixiisoli</name>
    <dbReference type="NCBI Taxonomy" id="1476466"/>
    <lineage>
        <taxon>Bacteria</taxon>
        <taxon>Pseudomonadati</taxon>
        <taxon>Pseudomonadota</taxon>
        <taxon>Alphaproteobacteria</taxon>
        <taxon>Sphingomonadales</taxon>
        <taxon>Erythrobacteraceae</taxon>
        <taxon>Croceibacterium</taxon>
    </lineage>
</organism>
<accession>A0A6I4TSI1</accession>
<dbReference type="EMBL" id="WTYJ01000001">
    <property type="protein sequence ID" value="MXO97568.1"/>
    <property type="molecule type" value="Genomic_DNA"/>
</dbReference>
<dbReference type="PANTHER" id="PTHR43133:SF63">
    <property type="entry name" value="RNA POLYMERASE SIGMA FACTOR FECI-RELATED"/>
    <property type="match status" value="1"/>
</dbReference>
<dbReference type="GO" id="GO:0006352">
    <property type="term" value="P:DNA-templated transcription initiation"/>
    <property type="evidence" value="ECO:0007669"/>
    <property type="project" value="InterPro"/>
</dbReference>
<evidence type="ECO:0000256" key="1">
    <source>
        <dbReference type="ARBA" id="ARBA00010641"/>
    </source>
</evidence>
<evidence type="ECO:0000256" key="3">
    <source>
        <dbReference type="ARBA" id="ARBA00023082"/>
    </source>
</evidence>
<dbReference type="GO" id="GO:0003677">
    <property type="term" value="F:DNA binding"/>
    <property type="evidence" value="ECO:0007669"/>
    <property type="project" value="InterPro"/>
</dbReference>
<protein>
    <submittedName>
        <fullName evidence="6">Sigma-70 family RNA polymerase sigma factor</fullName>
    </submittedName>
</protein>
<evidence type="ECO:0000313" key="6">
    <source>
        <dbReference type="EMBL" id="MXO97568.1"/>
    </source>
</evidence>
<dbReference type="Proteomes" id="UP000469430">
    <property type="component" value="Unassembled WGS sequence"/>
</dbReference>
<dbReference type="InterPro" id="IPR036388">
    <property type="entry name" value="WH-like_DNA-bd_sf"/>
</dbReference>
<dbReference type="InterPro" id="IPR014284">
    <property type="entry name" value="RNA_pol_sigma-70_dom"/>
</dbReference>
<keyword evidence="2" id="KW-0805">Transcription regulation</keyword>
<dbReference type="OrthoDB" id="7190058at2"/>
<dbReference type="Pfam" id="PF08281">
    <property type="entry name" value="Sigma70_r4_2"/>
    <property type="match status" value="1"/>
</dbReference>
<dbReference type="AlphaFoldDB" id="A0A6I4TSI1"/>
<evidence type="ECO:0000259" key="5">
    <source>
        <dbReference type="Pfam" id="PF08281"/>
    </source>
</evidence>
<dbReference type="InterPro" id="IPR039425">
    <property type="entry name" value="RNA_pol_sigma-70-like"/>
</dbReference>
<name>A0A6I4TSI1_9SPHN</name>
<evidence type="ECO:0000313" key="7">
    <source>
        <dbReference type="Proteomes" id="UP000469430"/>
    </source>
</evidence>
<evidence type="ECO:0000256" key="2">
    <source>
        <dbReference type="ARBA" id="ARBA00023015"/>
    </source>
</evidence>
<dbReference type="GO" id="GO:0016987">
    <property type="term" value="F:sigma factor activity"/>
    <property type="evidence" value="ECO:0007669"/>
    <property type="project" value="UniProtKB-KW"/>
</dbReference>
<proteinExistence type="inferred from homology"/>
<dbReference type="Gene3D" id="1.10.10.10">
    <property type="entry name" value="Winged helix-like DNA-binding domain superfamily/Winged helix DNA-binding domain"/>
    <property type="match status" value="1"/>
</dbReference>
<sequence>MSGPARVALTERLVAHYADLRRRLARALGSRDRASEALHDTWLRLQSGGDLAPVADPDAYLFRSALNHANRAAVAERRLLNSIEISSAINLADESPDPERVAIARSEVAALKRALSSLTARQREIFMESYVGEATHAELAERYNVSVRTIQADLRTGLLHVASRLLDKDVCAKQDLKVSRNR</sequence>
<reference evidence="6 7" key="1">
    <citation type="submission" date="2019-12" db="EMBL/GenBank/DDBJ databases">
        <title>Genomic-based taxomic classification of the family Erythrobacteraceae.</title>
        <authorList>
            <person name="Xu L."/>
        </authorList>
    </citation>
    <scope>NUCLEOTIDE SEQUENCE [LARGE SCALE GENOMIC DNA]</scope>
    <source>
        <strain evidence="6 7">S36</strain>
    </source>
</reference>
<comment type="caution">
    <text evidence="6">The sequence shown here is derived from an EMBL/GenBank/DDBJ whole genome shotgun (WGS) entry which is preliminary data.</text>
</comment>
<dbReference type="InterPro" id="IPR013324">
    <property type="entry name" value="RNA_pol_sigma_r3/r4-like"/>
</dbReference>
<keyword evidence="7" id="KW-1185">Reference proteome</keyword>